<dbReference type="Proteomes" id="UP000789375">
    <property type="component" value="Unassembled WGS sequence"/>
</dbReference>
<proteinExistence type="predicted"/>
<organism evidence="2 3">
    <name type="scientific">Funneliformis mosseae</name>
    <name type="common">Endomycorrhizal fungus</name>
    <name type="synonym">Glomus mosseae</name>
    <dbReference type="NCBI Taxonomy" id="27381"/>
    <lineage>
        <taxon>Eukaryota</taxon>
        <taxon>Fungi</taxon>
        <taxon>Fungi incertae sedis</taxon>
        <taxon>Mucoromycota</taxon>
        <taxon>Glomeromycotina</taxon>
        <taxon>Glomeromycetes</taxon>
        <taxon>Glomerales</taxon>
        <taxon>Glomeraceae</taxon>
        <taxon>Funneliformis</taxon>
    </lineage>
</organism>
<keyword evidence="3" id="KW-1185">Reference proteome</keyword>
<accession>A0A9N9N340</accession>
<evidence type="ECO:0000313" key="2">
    <source>
        <dbReference type="EMBL" id="CAG8698370.1"/>
    </source>
</evidence>
<protein>
    <submittedName>
        <fullName evidence="2">15127_t:CDS:1</fullName>
    </submittedName>
</protein>
<name>A0A9N9N340_FUNMO</name>
<keyword evidence="1" id="KW-0472">Membrane</keyword>
<dbReference type="EMBL" id="CAJVPP010008623">
    <property type="protein sequence ID" value="CAG8698370.1"/>
    <property type="molecule type" value="Genomic_DNA"/>
</dbReference>
<feature type="transmembrane region" description="Helical" evidence="1">
    <location>
        <begin position="6"/>
        <end position="30"/>
    </location>
</feature>
<gene>
    <name evidence="2" type="ORF">FMOSSE_LOCUS13700</name>
</gene>
<keyword evidence="1" id="KW-0812">Transmembrane</keyword>
<comment type="caution">
    <text evidence="2">The sequence shown here is derived from an EMBL/GenBank/DDBJ whole genome shotgun (WGS) entry which is preliminary data.</text>
</comment>
<evidence type="ECO:0000256" key="1">
    <source>
        <dbReference type="SAM" id="Phobius"/>
    </source>
</evidence>
<sequence length="107" mass="12412">AEDGNILFLVQDILNLRILFSLILTAIPILDDRYANSTDSEVTSIIPKEGFFLEYDQETEREPLDWTSLYSNRQYTIRAVKETIYFNFSCGTAYIFKTLNPLKFGLE</sequence>
<feature type="non-terminal residue" evidence="2">
    <location>
        <position position="107"/>
    </location>
</feature>
<reference evidence="2" key="1">
    <citation type="submission" date="2021-06" db="EMBL/GenBank/DDBJ databases">
        <authorList>
            <person name="Kallberg Y."/>
            <person name="Tangrot J."/>
            <person name="Rosling A."/>
        </authorList>
    </citation>
    <scope>NUCLEOTIDE SEQUENCE</scope>
    <source>
        <strain evidence="2">87-6 pot B 2015</strain>
    </source>
</reference>
<dbReference type="AlphaFoldDB" id="A0A9N9N340"/>
<keyword evidence="1" id="KW-1133">Transmembrane helix</keyword>
<evidence type="ECO:0000313" key="3">
    <source>
        <dbReference type="Proteomes" id="UP000789375"/>
    </source>
</evidence>